<sequence>MYNLMKFELYKLKYNTAFKISISIILFLIFLVLKLFYSRLDIIVIFSFIYDRKTFGFFINKFHDISSPTALEFFISSFGFSVILIILSLFLVGSYIVNEYSCGTVKNTLSYGHSRLKVYLSKIITIYLSIFILLILLLFVPLITALILGWVKSISAYTAARLFKYTLIIYLIFAAIASIYACLAAIIKSKSIIIALGMTILFINAGGFLINFKFDKYTPVIMLMKLGSLNSPTSDICSTISICSIIILISLVLGITVFKNQDIR</sequence>
<evidence type="ECO:0000256" key="1">
    <source>
        <dbReference type="SAM" id="Phobius"/>
    </source>
</evidence>
<protein>
    <submittedName>
        <fullName evidence="2">ABC transporter permease</fullName>
    </submittedName>
</protein>
<dbReference type="Pfam" id="PF12730">
    <property type="entry name" value="ABC2_membrane_4"/>
    <property type="match status" value="1"/>
</dbReference>
<name>A0ABV4DY23_9CLOT</name>
<feature type="transmembrane region" description="Helical" evidence="1">
    <location>
        <begin position="192"/>
        <end position="214"/>
    </location>
</feature>
<dbReference type="Proteomes" id="UP001565220">
    <property type="component" value="Unassembled WGS sequence"/>
</dbReference>
<gene>
    <name evidence="2" type="ORF">AB8S09_09060</name>
</gene>
<dbReference type="PANTHER" id="PTHR37305">
    <property type="entry name" value="INTEGRAL MEMBRANE PROTEIN-RELATED"/>
    <property type="match status" value="1"/>
</dbReference>
<keyword evidence="1" id="KW-0472">Membrane</keyword>
<evidence type="ECO:0000313" key="2">
    <source>
        <dbReference type="EMBL" id="MEY8763787.1"/>
    </source>
</evidence>
<comment type="caution">
    <text evidence="2">The sequence shown here is derived from an EMBL/GenBank/DDBJ whole genome shotgun (WGS) entry which is preliminary data.</text>
</comment>
<dbReference type="RefSeq" id="WP_369868979.1">
    <property type="nucleotide sequence ID" value="NZ_JBGFFE010000011.1"/>
</dbReference>
<reference evidence="2 3" key="1">
    <citation type="submission" date="2024-08" db="EMBL/GenBank/DDBJ databases">
        <title>Clostridium lapicellarii sp. nov., and Clostridium renhuaiense sp. nov., two species isolated from the mud in a fermentation cellar used for producing sauce-flavour Chinese liquors.</title>
        <authorList>
            <person name="Yang F."/>
            <person name="Wang H."/>
            <person name="Chen L.Q."/>
            <person name="Zhou N."/>
            <person name="Lu J.J."/>
            <person name="Pu X.X."/>
            <person name="Wan B."/>
            <person name="Wang L."/>
            <person name="Liu S.J."/>
        </authorList>
    </citation>
    <scope>NUCLEOTIDE SEQUENCE [LARGE SCALE GENOMIC DNA]</scope>
    <source>
        <strain evidence="2 3">MT-113</strain>
    </source>
</reference>
<keyword evidence="1" id="KW-1133">Transmembrane helix</keyword>
<keyword evidence="1" id="KW-0812">Transmembrane</keyword>
<dbReference type="EMBL" id="JBGFFE010000011">
    <property type="protein sequence ID" value="MEY8763787.1"/>
    <property type="molecule type" value="Genomic_DNA"/>
</dbReference>
<proteinExistence type="predicted"/>
<keyword evidence="3" id="KW-1185">Reference proteome</keyword>
<accession>A0ABV4DY23</accession>
<evidence type="ECO:0000313" key="3">
    <source>
        <dbReference type="Proteomes" id="UP001565220"/>
    </source>
</evidence>
<feature type="transmembrane region" description="Helical" evidence="1">
    <location>
        <begin position="71"/>
        <end position="97"/>
    </location>
</feature>
<feature type="transmembrane region" description="Helical" evidence="1">
    <location>
        <begin position="235"/>
        <end position="258"/>
    </location>
</feature>
<feature type="transmembrane region" description="Helical" evidence="1">
    <location>
        <begin position="20"/>
        <end position="50"/>
    </location>
</feature>
<organism evidence="2 3">
    <name type="scientific">Clostridium lapidicellarium</name>
    <dbReference type="NCBI Taxonomy" id="3240931"/>
    <lineage>
        <taxon>Bacteria</taxon>
        <taxon>Bacillati</taxon>
        <taxon>Bacillota</taxon>
        <taxon>Clostridia</taxon>
        <taxon>Eubacteriales</taxon>
        <taxon>Clostridiaceae</taxon>
        <taxon>Clostridium</taxon>
    </lineage>
</organism>
<feature type="transmembrane region" description="Helical" evidence="1">
    <location>
        <begin position="124"/>
        <end position="150"/>
    </location>
</feature>
<dbReference type="PANTHER" id="PTHR37305:SF1">
    <property type="entry name" value="MEMBRANE PROTEIN"/>
    <property type="match status" value="1"/>
</dbReference>
<feature type="transmembrane region" description="Helical" evidence="1">
    <location>
        <begin position="162"/>
        <end position="186"/>
    </location>
</feature>